<protein>
    <submittedName>
        <fullName evidence="1">Remodeling and spacing factor 1-like</fullName>
    </submittedName>
</protein>
<sequence>MSASCVLLAYEVDASGARVSHRDAGDILDLSQGSWAVDTAGNLSAVTSPVLPSVPVAAFSVPFKASQPACSPASSLPVPLAGTQQFVLQVMIFPNDTIYNPGSGLEPGEVLAGNVKSTLTVTGWPFCNSSHSLVVELAFKSTRLGGVKARAPRVTTGDEAAAAVANLTDSVLAAVGAELADDVAVEGEGELSRDEAVGELAGDKWNNKTKSAVQEKVAKQRPMAGLGRPSHEDRIFVALPGLGSVDSKIDVPAVALVDDAPTNITVYAPSFVKAQGVQRVLLTFPFFESSLTYDPTTFAASDAVLAEELAAALGVPSSARAVQPGMGVSAVLAALAGAALLLA</sequence>
<dbReference type="OrthoDB" id="10629562at2759"/>
<proteinExistence type="predicted"/>
<organism evidence="1 2">
    <name type="scientific">Micractinium conductrix</name>
    <dbReference type="NCBI Taxonomy" id="554055"/>
    <lineage>
        <taxon>Eukaryota</taxon>
        <taxon>Viridiplantae</taxon>
        <taxon>Chlorophyta</taxon>
        <taxon>core chlorophytes</taxon>
        <taxon>Trebouxiophyceae</taxon>
        <taxon>Chlorellales</taxon>
        <taxon>Chlorellaceae</taxon>
        <taxon>Chlorella clade</taxon>
        <taxon>Micractinium</taxon>
    </lineage>
</organism>
<evidence type="ECO:0000313" key="1">
    <source>
        <dbReference type="EMBL" id="PSC75766.1"/>
    </source>
</evidence>
<gene>
    <name evidence="1" type="ORF">C2E20_1073</name>
</gene>
<accession>A0A2P6VNU3</accession>
<evidence type="ECO:0000313" key="2">
    <source>
        <dbReference type="Proteomes" id="UP000239649"/>
    </source>
</evidence>
<reference evidence="1 2" key="1">
    <citation type="journal article" date="2018" name="Plant J.">
        <title>Genome sequences of Chlorella sorokiniana UTEX 1602 and Micractinium conductrix SAG 241.80: implications to maltose excretion by a green alga.</title>
        <authorList>
            <person name="Arriola M.B."/>
            <person name="Velmurugan N."/>
            <person name="Zhang Y."/>
            <person name="Plunkett M.H."/>
            <person name="Hondzo H."/>
            <person name="Barney B.M."/>
        </authorList>
    </citation>
    <scope>NUCLEOTIDE SEQUENCE [LARGE SCALE GENOMIC DNA]</scope>
    <source>
        <strain evidence="1 2">SAG 241.80</strain>
    </source>
</reference>
<keyword evidence="2" id="KW-1185">Reference proteome</keyword>
<dbReference type="AlphaFoldDB" id="A0A2P6VNU3"/>
<dbReference type="Proteomes" id="UP000239649">
    <property type="component" value="Unassembled WGS sequence"/>
</dbReference>
<dbReference type="EMBL" id="LHPF02000002">
    <property type="protein sequence ID" value="PSC75766.1"/>
    <property type="molecule type" value="Genomic_DNA"/>
</dbReference>
<name>A0A2P6VNU3_9CHLO</name>
<comment type="caution">
    <text evidence="1">The sequence shown here is derived from an EMBL/GenBank/DDBJ whole genome shotgun (WGS) entry which is preliminary data.</text>
</comment>